<dbReference type="OrthoDB" id="289681at2"/>
<dbReference type="InterPro" id="IPR044543">
    <property type="entry name" value="YHJQ-like"/>
</dbReference>
<name>A0A517XT68_9BACT</name>
<dbReference type="RefSeq" id="WP_145238659.1">
    <property type="nucleotide sequence ID" value="NZ_CP036273.1"/>
</dbReference>
<keyword evidence="2" id="KW-1185">Reference proteome</keyword>
<reference evidence="1 2" key="1">
    <citation type="submission" date="2019-02" db="EMBL/GenBank/DDBJ databases">
        <title>Deep-cultivation of Planctomycetes and their phenomic and genomic characterization uncovers novel biology.</title>
        <authorList>
            <person name="Wiegand S."/>
            <person name="Jogler M."/>
            <person name="Boedeker C."/>
            <person name="Pinto D."/>
            <person name="Vollmers J."/>
            <person name="Rivas-Marin E."/>
            <person name="Kohn T."/>
            <person name="Peeters S.H."/>
            <person name="Heuer A."/>
            <person name="Rast P."/>
            <person name="Oberbeckmann S."/>
            <person name="Bunk B."/>
            <person name="Jeske O."/>
            <person name="Meyerdierks A."/>
            <person name="Storesund J.E."/>
            <person name="Kallscheuer N."/>
            <person name="Luecker S."/>
            <person name="Lage O.M."/>
            <person name="Pohl T."/>
            <person name="Merkel B.J."/>
            <person name="Hornburger P."/>
            <person name="Mueller R.-W."/>
            <person name="Bruemmer F."/>
            <person name="Labrenz M."/>
            <person name="Spormann A.M."/>
            <person name="Op den Camp H."/>
            <person name="Overmann J."/>
            <person name="Amann R."/>
            <person name="Jetten M.S.M."/>
            <person name="Mascher T."/>
            <person name="Medema M.H."/>
            <person name="Devos D.P."/>
            <person name="Kaster A.-K."/>
            <person name="Ovreas L."/>
            <person name="Rohde M."/>
            <person name="Galperin M.Y."/>
            <person name="Jogler C."/>
        </authorList>
    </citation>
    <scope>NUCLEOTIDE SEQUENCE [LARGE SCALE GENOMIC DNA]</scope>
    <source>
        <strain evidence="1 2">ETA_A1</strain>
    </source>
</reference>
<gene>
    <name evidence="1" type="ORF">ETAA1_26450</name>
</gene>
<dbReference type="PANTHER" id="PTHR37310:SF1">
    <property type="entry name" value="CYTOPLASMIC PROTEIN"/>
    <property type="match status" value="1"/>
</dbReference>
<evidence type="ECO:0008006" key="3">
    <source>
        <dbReference type="Google" id="ProtNLM"/>
    </source>
</evidence>
<accession>A0A517XT68</accession>
<dbReference type="AlphaFoldDB" id="A0A517XT68"/>
<dbReference type="Pfam" id="PF03860">
    <property type="entry name" value="Csp"/>
    <property type="match status" value="1"/>
</dbReference>
<protein>
    <recommendedName>
        <fullName evidence="3">Four-helix bundle copper-binding protein</fullName>
    </recommendedName>
</protein>
<dbReference type="InterPro" id="IPR005560">
    <property type="entry name" value="Csp_YhjQ"/>
</dbReference>
<dbReference type="Proteomes" id="UP000319576">
    <property type="component" value="Chromosome"/>
</dbReference>
<evidence type="ECO:0000313" key="1">
    <source>
        <dbReference type="EMBL" id="QDU20688.1"/>
    </source>
</evidence>
<organism evidence="1 2">
    <name type="scientific">Urbifossiella limnaea</name>
    <dbReference type="NCBI Taxonomy" id="2528023"/>
    <lineage>
        <taxon>Bacteria</taxon>
        <taxon>Pseudomonadati</taxon>
        <taxon>Planctomycetota</taxon>
        <taxon>Planctomycetia</taxon>
        <taxon>Gemmatales</taxon>
        <taxon>Gemmataceae</taxon>
        <taxon>Urbifossiella</taxon>
    </lineage>
</organism>
<dbReference type="KEGG" id="uli:ETAA1_26450"/>
<dbReference type="CDD" id="cd08026">
    <property type="entry name" value="DUF326"/>
    <property type="match status" value="1"/>
</dbReference>
<proteinExistence type="predicted"/>
<dbReference type="Gene3D" id="1.20.1270.360">
    <property type="match status" value="1"/>
</dbReference>
<dbReference type="EMBL" id="CP036273">
    <property type="protein sequence ID" value="QDU20688.1"/>
    <property type="molecule type" value="Genomic_DNA"/>
</dbReference>
<sequence>MSRLSLAAVLGFAAAGLVSLGTGRAQESKAQPKAHEHAQHFQDCAKACDDCARLCEACGAHCTRLVADGKKEHLETVRTCQDCATVCAAASAITARSGPYSDAICQACADVCKRCGDACEKHAADPMMKRCADECRKCEKACRDMLAHTRPQAASR</sequence>
<dbReference type="PANTHER" id="PTHR37310">
    <property type="entry name" value="CYTOPLASMIC PROTEIN-RELATED"/>
    <property type="match status" value="1"/>
</dbReference>
<evidence type="ECO:0000313" key="2">
    <source>
        <dbReference type="Proteomes" id="UP000319576"/>
    </source>
</evidence>